<evidence type="ECO:0000259" key="4">
    <source>
        <dbReference type="PROSITE" id="PS50002"/>
    </source>
</evidence>
<evidence type="ECO:0000256" key="2">
    <source>
        <dbReference type="PROSITE-ProRule" id="PRU00192"/>
    </source>
</evidence>
<feature type="transmembrane region" description="Helical" evidence="3">
    <location>
        <begin position="202"/>
        <end position="225"/>
    </location>
</feature>
<dbReference type="SMART" id="SM00326">
    <property type="entry name" value="SH3"/>
    <property type="match status" value="1"/>
</dbReference>
<sequence>MSTDCFEIKNSSICKNFNNHFLDPKSLPTANVTSTTLFDNDIVSQSSDSSLNFINRVLLSAALCSFNVFKSDSCQQNLRLPQLCSDTCNIFLKNLNETLLSTDCENVNTVNRNFAFNAIKVACDGANSNSNCVVAANDDDKNNCGFINVELSTSFCTKNNDNCCLLKSNDTNTSTSTSVKKTPIVLTPGIGIQSEGQNLTKIYVIFGIIGFLLLLVLFIFLFCFFKSRKYKLKNTNNIFSNKDSKRNRNSYFKGPVNLKSENLIEKKQQNPNISNRSRDIGVNENTSLNRITESEIPSTVYNADYILNEYIDHNHGNQFLIAIHDFIPRSADEVELSKGDKILVIERYDDDFGLVENTTTNLRGVCPLTFLTEENYV</sequence>
<dbReference type="AlphaFoldDB" id="A0AAD5XS60"/>
<evidence type="ECO:0000256" key="1">
    <source>
        <dbReference type="ARBA" id="ARBA00022443"/>
    </source>
</evidence>
<dbReference type="SUPFAM" id="SSF50044">
    <property type="entry name" value="SH3-domain"/>
    <property type="match status" value="1"/>
</dbReference>
<name>A0AAD5XS60_9FUNG</name>
<dbReference type="PROSITE" id="PS50002">
    <property type="entry name" value="SH3"/>
    <property type="match status" value="1"/>
</dbReference>
<proteinExistence type="predicted"/>
<dbReference type="Gene3D" id="2.30.30.40">
    <property type="entry name" value="SH3 Domains"/>
    <property type="match status" value="1"/>
</dbReference>
<dbReference type="EMBL" id="JADGJW010001331">
    <property type="protein sequence ID" value="KAJ3204172.1"/>
    <property type="molecule type" value="Genomic_DNA"/>
</dbReference>
<dbReference type="Pfam" id="PF14604">
    <property type="entry name" value="SH3_9"/>
    <property type="match status" value="1"/>
</dbReference>
<keyword evidence="3" id="KW-0812">Transmembrane</keyword>
<comment type="caution">
    <text evidence="5">The sequence shown here is derived from an EMBL/GenBank/DDBJ whole genome shotgun (WGS) entry which is preliminary data.</text>
</comment>
<organism evidence="5 6">
    <name type="scientific">Clydaea vesicula</name>
    <dbReference type="NCBI Taxonomy" id="447962"/>
    <lineage>
        <taxon>Eukaryota</taxon>
        <taxon>Fungi</taxon>
        <taxon>Fungi incertae sedis</taxon>
        <taxon>Chytridiomycota</taxon>
        <taxon>Chytridiomycota incertae sedis</taxon>
        <taxon>Chytridiomycetes</taxon>
        <taxon>Lobulomycetales</taxon>
        <taxon>Lobulomycetaceae</taxon>
        <taxon>Clydaea</taxon>
    </lineage>
</organism>
<evidence type="ECO:0000313" key="5">
    <source>
        <dbReference type="EMBL" id="KAJ3204172.1"/>
    </source>
</evidence>
<keyword evidence="6" id="KW-1185">Reference proteome</keyword>
<keyword evidence="1 2" id="KW-0728">SH3 domain</keyword>
<dbReference type="InterPro" id="IPR036028">
    <property type="entry name" value="SH3-like_dom_sf"/>
</dbReference>
<evidence type="ECO:0000313" key="6">
    <source>
        <dbReference type="Proteomes" id="UP001211065"/>
    </source>
</evidence>
<dbReference type="Proteomes" id="UP001211065">
    <property type="component" value="Unassembled WGS sequence"/>
</dbReference>
<keyword evidence="3" id="KW-0472">Membrane</keyword>
<evidence type="ECO:0000256" key="3">
    <source>
        <dbReference type="SAM" id="Phobius"/>
    </source>
</evidence>
<dbReference type="InterPro" id="IPR001452">
    <property type="entry name" value="SH3_domain"/>
</dbReference>
<feature type="domain" description="SH3" evidence="4">
    <location>
        <begin position="315"/>
        <end position="376"/>
    </location>
</feature>
<protein>
    <recommendedName>
        <fullName evidence="4">SH3 domain-containing protein</fullName>
    </recommendedName>
</protein>
<accession>A0AAD5XS60</accession>
<keyword evidence="3" id="KW-1133">Transmembrane helix</keyword>
<gene>
    <name evidence="5" type="ORF">HK099_001250</name>
</gene>
<reference evidence="5" key="1">
    <citation type="submission" date="2020-05" db="EMBL/GenBank/DDBJ databases">
        <title>Phylogenomic resolution of chytrid fungi.</title>
        <authorList>
            <person name="Stajich J.E."/>
            <person name="Amses K."/>
            <person name="Simmons R."/>
            <person name="Seto K."/>
            <person name="Myers J."/>
            <person name="Bonds A."/>
            <person name="Quandt C.A."/>
            <person name="Barry K."/>
            <person name="Liu P."/>
            <person name="Grigoriev I."/>
            <person name="Longcore J.E."/>
            <person name="James T.Y."/>
        </authorList>
    </citation>
    <scope>NUCLEOTIDE SEQUENCE</scope>
    <source>
        <strain evidence="5">JEL0476</strain>
    </source>
</reference>